<feature type="transmembrane region" description="Helical" evidence="8">
    <location>
        <begin position="60"/>
        <end position="81"/>
    </location>
</feature>
<dbReference type="PRINTS" id="PR01434">
    <property type="entry name" value="NADHDHGNASE5"/>
</dbReference>
<keyword evidence="3 6" id="KW-0812">Transmembrane</keyword>
<proteinExistence type="inferred from homology"/>
<feature type="transmembrane region" description="Helical" evidence="8">
    <location>
        <begin position="438"/>
        <end position="459"/>
    </location>
</feature>
<name>A0A0U1NXB6_9BACI</name>
<evidence type="ECO:0000256" key="2">
    <source>
        <dbReference type="ARBA" id="ARBA00008483"/>
    </source>
</evidence>
<feature type="transmembrane region" description="Helical" evidence="8">
    <location>
        <begin position="306"/>
        <end position="327"/>
    </location>
</feature>
<dbReference type="InterPro" id="IPR003945">
    <property type="entry name" value="NU5C-like"/>
</dbReference>
<evidence type="ECO:0000256" key="8">
    <source>
        <dbReference type="SAM" id="Phobius"/>
    </source>
</evidence>
<dbReference type="EMBL" id="CVRB01000002">
    <property type="protein sequence ID" value="CRK82653.1"/>
    <property type="molecule type" value="Genomic_DNA"/>
</dbReference>
<feature type="transmembrane region" description="Helical" evidence="8">
    <location>
        <begin position="168"/>
        <end position="187"/>
    </location>
</feature>
<evidence type="ECO:0000256" key="7">
    <source>
        <dbReference type="SAM" id="MobiDB-lite"/>
    </source>
</evidence>
<comment type="subcellular location">
    <subcellularLocation>
        <location evidence="1">Cell membrane</location>
        <topology evidence="1">Multi-pass membrane protein</topology>
    </subcellularLocation>
    <subcellularLocation>
        <location evidence="6">Membrane</location>
        <topology evidence="6">Multi-pass membrane protein</topology>
    </subcellularLocation>
</comment>
<dbReference type="Gene3D" id="1.20.5.2700">
    <property type="match status" value="1"/>
</dbReference>
<reference evidence="12" key="1">
    <citation type="submission" date="2015-05" db="EMBL/GenBank/DDBJ databases">
        <authorList>
            <person name="Urmite Genomes"/>
        </authorList>
    </citation>
    <scope>NUCLEOTIDE SEQUENCE [LARGE SCALE GENOMIC DNA]</scope>
    <source>
        <strain evidence="12">LF1</strain>
    </source>
</reference>
<evidence type="ECO:0000256" key="3">
    <source>
        <dbReference type="ARBA" id="ARBA00022692"/>
    </source>
</evidence>
<feature type="transmembrane region" description="Helical" evidence="8">
    <location>
        <begin position="143"/>
        <end position="162"/>
    </location>
</feature>
<feature type="compositionally biased region" description="Polar residues" evidence="7">
    <location>
        <begin position="8"/>
        <end position="19"/>
    </location>
</feature>
<feature type="domain" description="NADH:quinone oxidoreductase/Mrp antiporter transmembrane" evidence="9">
    <location>
        <begin position="161"/>
        <end position="450"/>
    </location>
</feature>
<protein>
    <submittedName>
        <fullName evidence="11">NADH dehydrogenase subunit L</fullName>
    </submittedName>
</protein>
<evidence type="ECO:0000313" key="11">
    <source>
        <dbReference type="EMBL" id="CRK82653.1"/>
    </source>
</evidence>
<feature type="transmembrane region" description="Helical" evidence="8">
    <location>
        <begin position="479"/>
        <end position="497"/>
    </location>
</feature>
<feature type="transmembrane region" description="Helical" evidence="8">
    <location>
        <begin position="276"/>
        <end position="300"/>
    </location>
</feature>
<accession>A0A0U1NXB6</accession>
<keyword evidence="12" id="KW-1185">Reference proteome</keyword>
<dbReference type="NCBIfam" id="TIGR01974">
    <property type="entry name" value="NDH_I_L"/>
    <property type="match status" value="1"/>
</dbReference>
<dbReference type="InterPro" id="IPR018393">
    <property type="entry name" value="NADHpl_OxRdtase_5_subgr"/>
</dbReference>
<dbReference type="Pfam" id="PF00361">
    <property type="entry name" value="Proton_antipo_M"/>
    <property type="match status" value="1"/>
</dbReference>
<feature type="transmembrane region" description="Helical" evidence="8">
    <location>
        <begin position="404"/>
        <end position="423"/>
    </location>
</feature>
<dbReference type="NCBIfam" id="NF005141">
    <property type="entry name" value="PRK06590.1"/>
    <property type="match status" value="1"/>
</dbReference>
<feature type="transmembrane region" description="Helical" evidence="8">
    <location>
        <begin position="631"/>
        <end position="653"/>
    </location>
</feature>
<feature type="region of interest" description="Disordered" evidence="7">
    <location>
        <begin position="1"/>
        <end position="21"/>
    </location>
</feature>
<feature type="transmembrane region" description="Helical" evidence="8">
    <location>
        <begin position="362"/>
        <end position="383"/>
    </location>
</feature>
<dbReference type="GO" id="GO:0005886">
    <property type="term" value="C:plasma membrane"/>
    <property type="evidence" value="ECO:0007669"/>
    <property type="project" value="UniProtKB-SubCell"/>
</dbReference>
<keyword evidence="5 8" id="KW-0472">Membrane</keyword>
<sequence length="654" mass="71210">MKWVSGTEGVSTPDGQMSTGGVRHRKKGIVIMMENAWIIPLFPLLSFLILLLFGKRLKEASAYVGILLTLASLVFSILVLFERFTSPSYGANFDWLTIGDIHLTAGFEVNQLNALMLFIVSLISFLVHTYSKGYMHGDERIPVFYAYLGLFTFGMLGLVISPNLLQTYVFWEIVGLGSFLLIGFYFYKEEAKAAAKKAFIMTRIGDVGLFIGMILLFWQTKSFDYSDIFKAVESGSISPSMITLTAILIFIGAIGKSGQFPLHTWLPDAMEGPTPVSALIHAATMVVAGVYLVAALFPLFLASKTALMTIAVIGAFTAIFAASIGLVQTDIKRVLAYSTVSQLGYMMLALGSAGYVAGVFHLMTHAFFKALLFLAAGSVIHAVHTQNIEEMGGLWKKLKLTGPLFLIGTLAISGVPLLSGFFSKDEILAAAWEGGHPILFILALIAAFFTAFYMFRLFFMVFTGEARSDISKAHESPSVMTFPMIILGVLAIFAGYVNTPWFGNFLGDWLVAGNPILAANNHEASPIWIMILATVVSLGGIYLAWLIYGKRSIARNWLGSTGEKLHTVLLNKYYIDEFYQMTVVAIASGISYFLQFIDTFLVQGLVNGVTGIVQGLGKIGSKMQSGQVQTYGAVAFIGLALLAIVFALTGGYLK</sequence>
<dbReference type="PRINTS" id="PR01435">
    <property type="entry name" value="NPOXDRDTASE5"/>
</dbReference>
<dbReference type="GO" id="GO:0003954">
    <property type="term" value="F:NADH dehydrogenase activity"/>
    <property type="evidence" value="ECO:0007669"/>
    <property type="project" value="TreeGrafter"/>
</dbReference>
<evidence type="ECO:0000256" key="1">
    <source>
        <dbReference type="ARBA" id="ARBA00004651"/>
    </source>
</evidence>
<evidence type="ECO:0000256" key="5">
    <source>
        <dbReference type="ARBA" id="ARBA00023136"/>
    </source>
</evidence>
<evidence type="ECO:0000256" key="4">
    <source>
        <dbReference type="ARBA" id="ARBA00022989"/>
    </source>
</evidence>
<evidence type="ECO:0000259" key="10">
    <source>
        <dbReference type="Pfam" id="PF00662"/>
    </source>
</evidence>
<feature type="transmembrane region" description="Helical" evidence="8">
    <location>
        <begin position="237"/>
        <end position="255"/>
    </location>
</feature>
<organism evidence="11 12">
    <name type="scientific">Neobacillus massiliamazoniensis</name>
    <dbReference type="NCBI Taxonomy" id="1499688"/>
    <lineage>
        <taxon>Bacteria</taxon>
        <taxon>Bacillati</taxon>
        <taxon>Bacillota</taxon>
        <taxon>Bacilli</taxon>
        <taxon>Bacillales</taxon>
        <taxon>Bacillaceae</taxon>
        <taxon>Neobacillus</taxon>
    </lineage>
</organism>
<evidence type="ECO:0000256" key="6">
    <source>
        <dbReference type="RuleBase" id="RU000320"/>
    </source>
</evidence>
<feature type="transmembrane region" description="Helical" evidence="8">
    <location>
        <begin position="527"/>
        <end position="548"/>
    </location>
</feature>
<dbReference type="InterPro" id="IPR001750">
    <property type="entry name" value="ND/Mrp_TM"/>
</dbReference>
<gene>
    <name evidence="11" type="primary">nuoL</name>
    <name evidence="11" type="ORF">BN000_02586</name>
</gene>
<dbReference type="STRING" id="1499688.BN000_02586"/>
<evidence type="ECO:0000313" key="12">
    <source>
        <dbReference type="Proteomes" id="UP000199087"/>
    </source>
</evidence>
<dbReference type="PANTHER" id="PTHR42829:SF2">
    <property type="entry name" value="NADH-UBIQUINONE OXIDOREDUCTASE CHAIN 5"/>
    <property type="match status" value="1"/>
</dbReference>
<feature type="transmembrane region" description="Helical" evidence="8">
    <location>
        <begin position="578"/>
        <end position="597"/>
    </location>
</feature>
<evidence type="ECO:0000259" key="9">
    <source>
        <dbReference type="Pfam" id="PF00361"/>
    </source>
</evidence>
<dbReference type="AlphaFoldDB" id="A0A0U1NXB6"/>
<dbReference type="GO" id="GO:0015990">
    <property type="term" value="P:electron transport coupled proton transport"/>
    <property type="evidence" value="ECO:0007669"/>
    <property type="project" value="TreeGrafter"/>
</dbReference>
<feature type="transmembrane region" description="Helical" evidence="8">
    <location>
        <begin position="334"/>
        <end position="356"/>
    </location>
</feature>
<feature type="transmembrane region" description="Helical" evidence="8">
    <location>
        <begin position="36"/>
        <end position="53"/>
    </location>
</feature>
<dbReference type="Pfam" id="PF00662">
    <property type="entry name" value="Proton_antipo_N"/>
    <property type="match status" value="1"/>
</dbReference>
<comment type="similarity">
    <text evidence="2">Belongs to the CPA3 antiporters (TC 2.A.63) subunit A family.</text>
</comment>
<keyword evidence="4 8" id="KW-1133">Transmembrane helix</keyword>
<dbReference type="GO" id="GO:0042773">
    <property type="term" value="P:ATP synthesis coupled electron transport"/>
    <property type="evidence" value="ECO:0007669"/>
    <property type="project" value="InterPro"/>
</dbReference>
<dbReference type="InterPro" id="IPR001516">
    <property type="entry name" value="Proton_antipo_N"/>
</dbReference>
<feature type="transmembrane region" description="Helical" evidence="8">
    <location>
        <begin position="112"/>
        <end position="131"/>
    </location>
</feature>
<dbReference type="Proteomes" id="UP000199087">
    <property type="component" value="Unassembled WGS sequence"/>
</dbReference>
<feature type="transmembrane region" description="Helical" evidence="8">
    <location>
        <begin position="199"/>
        <end position="217"/>
    </location>
</feature>
<dbReference type="GO" id="GO:0008137">
    <property type="term" value="F:NADH dehydrogenase (ubiquinone) activity"/>
    <property type="evidence" value="ECO:0007669"/>
    <property type="project" value="InterPro"/>
</dbReference>
<dbReference type="PANTHER" id="PTHR42829">
    <property type="entry name" value="NADH-UBIQUINONE OXIDOREDUCTASE CHAIN 5"/>
    <property type="match status" value="1"/>
</dbReference>
<feature type="domain" description="NADH-Ubiquinone oxidoreductase (complex I) chain 5 N-terminal" evidence="10">
    <location>
        <begin position="95"/>
        <end position="145"/>
    </location>
</feature>